<dbReference type="EMBL" id="JABSTQ010010796">
    <property type="protein sequence ID" value="KAG0417830.1"/>
    <property type="molecule type" value="Genomic_DNA"/>
</dbReference>
<name>A0AC60PD85_IXOPE</name>
<comment type="caution">
    <text evidence="1">The sequence shown here is derived from an EMBL/GenBank/DDBJ whole genome shotgun (WGS) entry which is preliminary data.</text>
</comment>
<keyword evidence="2" id="KW-1185">Reference proteome</keyword>
<evidence type="ECO:0000313" key="2">
    <source>
        <dbReference type="Proteomes" id="UP000805193"/>
    </source>
</evidence>
<evidence type="ECO:0000313" key="1">
    <source>
        <dbReference type="EMBL" id="KAG0417830.1"/>
    </source>
</evidence>
<organism evidence="1 2">
    <name type="scientific">Ixodes persulcatus</name>
    <name type="common">Taiga tick</name>
    <dbReference type="NCBI Taxonomy" id="34615"/>
    <lineage>
        <taxon>Eukaryota</taxon>
        <taxon>Metazoa</taxon>
        <taxon>Ecdysozoa</taxon>
        <taxon>Arthropoda</taxon>
        <taxon>Chelicerata</taxon>
        <taxon>Arachnida</taxon>
        <taxon>Acari</taxon>
        <taxon>Parasitiformes</taxon>
        <taxon>Ixodida</taxon>
        <taxon>Ixodoidea</taxon>
        <taxon>Ixodidae</taxon>
        <taxon>Ixodinae</taxon>
        <taxon>Ixodes</taxon>
    </lineage>
</organism>
<reference evidence="1 2" key="1">
    <citation type="journal article" date="2020" name="Cell">
        <title>Large-Scale Comparative Analyses of Tick Genomes Elucidate Their Genetic Diversity and Vector Capacities.</title>
        <authorList>
            <consortium name="Tick Genome and Microbiome Consortium (TIGMIC)"/>
            <person name="Jia N."/>
            <person name="Wang J."/>
            <person name="Shi W."/>
            <person name="Du L."/>
            <person name="Sun Y."/>
            <person name="Zhan W."/>
            <person name="Jiang J.F."/>
            <person name="Wang Q."/>
            <person name="Zhang B."/>
            <person name="Ji P."/>
            <person name="Bell-Sakyi L."/>
            <person name="Cui X.M."/>
            <person name="Yuan T.T."/>
            <person name="Jiang B.G."/>
            <person name="Yang W.F."/>
            <person name="Lam T.T."/>
            <person name="Chang Q.C."/>
            <person name="Ding S.J."/>
            <person name="Wang X.J."/>
            <person name="Zhu J.G."/>
            <person name="Ruan X.D."/>
            <person name="Zhao L."/>
            <person name="Wei J.T."/>
            <person name="Ye R.Z."/>
            <person name="Que T.C."/>
            <person name="Du C.H."/>
            <person name="Zhou Y.H."/>
            <person name="Cheng J.X."/>
            <person name="Dai P.F."/>
            <person name="Guo W.B."/>
            <person name="Han X.H."/>
            <person name="Huang E.J."/>
            <person name="Li L.F."/>
            <person name="Wei W."/>
            <person name="Gao Y.C."/>
            <person name="Liu J.Z."/>
            <person name="Shao H.Z."/>
            <person name="Wang X."/>
            <person name="Wang C.C."/>
            <person name="Yang T.C."/>
            <person name="Huo Q.B."/>
            <person name="Li W."/>
            <person name="Chen H.Y."/>
            <person name="Chen S.E."/>
            <person name="Zhou L.G."/>
            <person name="Ni X.B."/>
            <person name="Tian J.H."/>
            <person name="Sheng Y."/>
            <person name="Liu T."/>
            <person name="Pan Y.S."/>
            <person name="Xia L.Y."/>
            <person name="Li J."/>
            <person name="Zhao F."/>
            <person name="Cao W.C."/>
        </authorList>
    </citation>
    <scope>NUCLEOTIDE SEQUENCE [LARGE SCALE GENOMIC DNA]</scope>
    <source>
        <strain evidence="1">Iper-2018</strain>
    </source>
</reference>
<gene>
    <name evidence="1" type="ORF">HPB47_005329</name>
</gene>
<sequence>MCFYSKHFSDTSTWLNDDDAPVAARVNQYLQSLLGLGTLYSKDEAEKYQLANYGIGGHYVPHHDYFEDSHTSSKGHRFGNRVATLMIYMSDVEEGGATVFPGLGVRVSPKKGDAVFWWNIKSSWEGEMLTWHAGCPVLYGSKWIANKWFGSYSNVFRMPCSTNQNASLAPLV</sequence>
<accession>A0AC60PD85</accession>
<protein>
    <submittedName>
        <fullName evidence="1">Uncharacterized protein</fullName>
    </submittedName>
</protein>
<dbReference type="Proteomes" id="UP000805193">
    <property type="component" value="Unassembled WGS sequence"/>
</dbReference>
<proteinExistence type="predicted"/>